<feature type="compositionally biased region" description="Basic residues" evidence="3">
    <location>
        <begin position="678"/>
        <end position="689"/>
    </location>
</feature>
<keyword evidence="2" id="KW-0862">Zinc</keyword>
<dbReference type="InterPro" id="IPR001878">
    <property type="entry name" value="Znf_CCHC"/>
</dbReference>
<name>A0AAD2HVR9_9AGAR</name>
<feature type="region of interest" description="Disordered" evidence="3">
    <location>
        <begin position="651"/>
        <end position="746"/>
    </location>
</feature>
<feature type="compositionally biased region" description="Polar residues" evidence="3">
    <location>
        <begin position="89"/>
        <end position="101"/>
    </location>
</feature>
<feature type="compositionally biased region" description="Low complexity" evidence="3">
    <location>
        <begin position="421"/>
        <end position="446"/>
    </location>
</feature>
<feature type="compositionally biased region" description="Basic and acidic residues" evidence="3">
    <location>
        <begin position="219"/>
        <end position="235"/>
    </location>
</feature>
<dbReference type="InterPro" id="IPR036875">
    <property type="entry name" value="Znf_CCHC_sf"/>
</dbReference>
<dbReference type="SMART" id="SM00343">
    <property type="entry name" value="ZnF_C2HC"/>
    <property type="match status" value="1"/>
</dbReference>
<feature type="compositionally biased region" description="Low complexity" evidence="3">
    <location>
        <begin position="720"/>
        <end position="730"/>
    </location>
</feature>
<dbReference type="GO" id="GO:0008270">
    <property type="term" value="F:zinc ion binding"/>
    <property type="evidence" value="ECO:0007669"/>
    <property type="project" value="UniProtKB-KW"/>
</dbReference>
<feature type="compositionally biased region" description="Low complexity" evidence="3">
    <location>
        <begin position="139"/>
        <end position="149"/>
    </location>
</feature>
<feature type="domain" description="CCHC-type" evidence="4">
    <location>
        <begin position="756"/>
        <end position="771"/>
    </location>
</feature>
<feature type="region of interest" description="Disordered" evidence="3">
    <location>
        <begin position="1012"/>
        <end position="1047"/>
    </location>
</feature>
<feature type="compositionally biased region" description="Basic residues" evidence="3">
    <location>
        <begin position="461"/>
        <end position="472"/>
    </location>
</feature>
<dbReference type="GO" id="GO:0003676">
    <property type="term" value="F:nucleic acid binding"/>
    <property type="evidence" value="ECO:0007669"/>
    <property type="project" value="InterPro"/>
</dbReference>
<feature type="region of interest" description="Disordered" evidence="3">
    <location>
        <begin position="191"/>
        <end position="494"/>
    </location>
</feature>
<feature type="compositionally biased region" description="Basic and acidic residues" evidence="3">
    <location>
        <begin position="287"/>
        <end position="296"/>
    </location>
</feature>
<accession>A0AAD2HVR9</accession>
<feature type="compositionally biased region" description="Basic and acidic residues" evidence="3">
    <location>
        <begin position="322"/>
        <end position="349"/>
    </location>
</feature>
<proteinExistence type="predicted"/>
<evidence type="ECO:0000256" key="1">
    <source>
        <dbReference type="ARBA" id="ARBA00022664"/>
    </source>
</evidence>
<keyword evidence="2" id="KW-0863">Zinc-finger</keyword>
<protein>
    <recommendedName>
        <fullName evidence="4">CCHC-type domain-containing protein</fullName>
    </recommendedName>
</protein>
<keyword evidence="1" id="KW-0507">mRNA processing</keyword>
<dbReference type="PROSITE" id="PS50158">
    <property type="entry name" value="ZF_CCHC"/>
    <property type="match status" value="1"/>
</dbReference>
<evidence type="ECO:0000313" key="6">
    <source>
        <dbReference type="Proteomes" id="UP001295794"/>
    </source>
</evidence>
<reference evidence="5" key="1">
    <citation type="submission" date="2023-11" db="EMBL/GenBank/DDBJ databases">
        <authorList>
            <person name="De Vega J J."/>
            <person name="De Vega J J."/>
        </authorList>
    </citation>
    <scope>NUCLEOTIDE SEQUENCE</scope>
</reference>
<feature type="region of interest" description="Disordered" evidence="3">
    <location>
        <begin position="1"/>
        <end position="38"/>
    </location>
</feature>
<dbReference type="Gene3D" id="4.10.60.10">
    <property type="entry name" value="Zinc finger, CCHC-type"/>
    <property type="match status" value="1"/>
</dbReference>
<dbReference type="EMBL" id="CAVNYO010000448">
    <property type="protein sequence ID" value="CAK5282211.1"/>
    <property type="molecule type" value="Genomic_DNA"/>
</dbReference>
<feature type="compositionally biased region" description="Low complexity" evidence="3">
    <location>
        <begin position="401"/>
        <end position="410"/>
    </location>
</feature>
<feature type="region of interest" description="Disordered" evidence="3">
    <location>
        <begin position="53"/>
        <end position="160"/>
    </location>
</feature>
<dbReference type="SUPFAM" id="SSF57756">
    <property type="entry name" value="Retrovirus zinc finger-like domains"/>
    <property type="match status" value="1"/>
</dbReference>
<evidence type="ECO:0000313" key="5">
    <source>
        <dbReference type="EMBL" id="CAK5282211.1"/>
    </source>
</evidence>
<feature type="compositionally biased region" description="Basic and acidic residues" evidence="3">
    <location>
        <begin position="733"/>
        <end position="746"/>
    </location>
</feature>
<keyword evidence="6" id="KW-1185">Reference proteome</keyword>
<organism evidence="5 6">
    <name type="scientific">Mycena citricolor</name>
    <dbReference type="NCBI Taxonomy" id="2018698"/>
    <lineage>
        <taxon>Eukaryota</taxon>
        <taxon>Fungi</taxon>
        <taxon>Dikarya</taxon>
        <taxon>Basidiomycota</taxon>
        <taxon>Agaricomycotina</taxon>
        <taxon>Agaricomycetes</taxon>
        <taxon>Agaricomycetidae</taxon>
        <taxon>Agaricales</taxon>
        <taxon>Marasmiineae</taxon>
        <taxon>Mycenaceae</taxon>
        <taxon>Mycena</taxon>
    </lineage>
</organism>
<feature type="region of interest" description="Disordered" evidence="3">
    <location>
        <begin position="1066"/>
        <end position="1088"/>
    </location>
</feature>
<dbReference type="AlphaFoldDB" id="A0AAD2HVR9"/>
<evidence type="ECO:0000256" key="2">
    <source>
        <dbReference type="PROSITE-ProRule" id="PRU00047"/>
    </source>
</evidence>
<dbReference type="Proteomes" id="UP001295794">
    <property type="component" value="Unassembled WGS sequence"/>
</dbReference>
<feature type="compositionally biased region" description="Acidic residues" evidence="3">
    <location>
        <begin position="1030"/>
        <end position="1044"/>
    </location>
</feature>
<evidence type="ECO:0000259" key="4">
    <source>
        <dbReference type="PROSITE" id="PS50158"/>
    </source>
</evidence>
<keyword evidence="2" id="KW-0479">Metal-binding</keyword>
<comment type="caution">
    <text evidence="5">The sequence shown here is derived from an EMBL/GenBank/DDBJ whole genome shotgun (WGS) entry which is preliminary data.</text>
</comment>
<sequence length="1278" mass="140401">MQQTEPPSIPARALRRRNSRGAAMTTGELASLPLATEVERPVTPERTYARVVSPASATLPKPVDASWTIGGDIASTPFTGERPARENTENSPRSPLSTLARGQTDHLDVAGSIEEADRSDGPWALATKRTARTHRESASSRSSSPASRTGTELNDIRNSREELTSILDEAAEAMSPEMLRLISDRYASLASAAEQRAPVPRQEQDLGTTSEDIAESDVIGDRSKGDHAYRLKEAEWSDGSVDPQPPVAGPSQEKGKGPDPGNWGEAQLSDSDLEAQKNALKAFELAQGERVRHDSGRTPPAIEAETRNHALRTPNKVTTQASDRDVLLRELSRMRERLGELEERERQRETSAMSGSQRPKLMSERARTRAPSGTPKRRSTEPKENIGFVNSVLRGVSLQPSESGGSSSESSSEESEGDDSGGLPSESSSDSSSDTGSSPSSSSTESDSSDDSSMDVESRARKSKTKKRKRKASPGPKGKMLVKPNPPARYDGSENADQYTQFVDEANRYCELGNVPKAHRVPIIGSFLDGDAKDFYNRRIRGQEHKWTLKKMLRRLLKYCFSLDYRQKQRKRLTRCHQNGKSVNKHVLELESIMLQIGLKKDRERVALLWNSFDADIQEELFRFGLDPEKSKWARVVKKAIRAERFLSLDRRRKSKSVPSNNAAGSGPGPASGGQDVKKKKFFPRRQRGVIKASAAAVMPPRENGPKPVSRHYPPPATAPSPSHTSTRSSDNTADRPWERRLSPQKRAELMTRGVCLNCEEAGHMARSCPKLTTMKSKVKGKPPGFGAHGVSLRLASLGETTEVFETLDVASAFPLVVHDAGEILEQFSESESSRSEPSDWEDISCADINELEYLARGTDRPTCPEMEMLAEGMEALSLGPEERRARPALGLMDQTIESMSVGTESPGAGTGTGDLVARFACLVLQRCAPFPGDDGSEPTEDRFLVYRVHNADYYCILDCGTPLNILEGDEIVHADCLEDPEFQLGWHWAQKCYLAQGIHRCPGAGTSGALLSNDSGTLDDVPPQLEQSSDSEEEEEESEDESVEASWQTWVEATHEAGLLPELSLKSQGVPEGPGTSAPEAQSQSCSRKLGDLMAEGAQSLLEFGQPYPGDTLLDKDAPGWIDQRFSLQSSWGGSGYLIRDQANGLWTYLPQHLLESRDFELAAWYADRVAERLDIPIERASLAHQIAVDDLLGIQLGFYLEDMIKEDPVNCGGYTNIEPRFATENPGKSDVPCEYVFEEEQEEGRLARISVPRDQLLNADLDLINLRVVGIARATK</sequence>
<dbReference type="GO" id="GO:0006397">
    <property type="term" value="P:mRNA processing"/>
    <property type="evidence" value="ECO:0007669"/>
    <property type="project" value="UniProtKB-KW"/>
</dbReference>
<gene>
    <name evidence="5" type="ORF">MYCIT1_LOCUS33770</name>
</gene>
<evidence type="ECO:0000256" key="3">
    <source>
        <dbReference type="SAM" id="MobiDB-lite"/>
    </source>
</evidence>